<evidence type="ECO:0000256" key="8">
    <source>
        <dbReference type="SAM" id="MobiDB-lite"/>
    </source>
</evidence>
<reference evidence="12" key="1">
    <citation type="journal article" date="2019" name="Int. J. Syst. Evol. Microbiol.">
        <title>The Global Catalogue of Microorganisms (GCM) 10K type strain sequencing project: providing services to taxonomists for standard genome sequencing and annotation.</title>
        <authorList>
            <consortium name="The Broad Institute Genomics Platform"/>
            <consortium name="The Broad Institute Genome Sequencing Center for Infectious Disease"/>
            <person name="Wu L."/>
            <person name="Ma J."/>
        </authorList>
    </citation>
    <scope>NUCLEOTIDE SEQUENCE [LARGE SCALE GENOMIC DNA]</scope>
    <source>
        <strain evidence="12">JCM 17442</strain>
    </source>
</reference>
<evidence type="ECO:0000313" key="12">
    <source>
        <dbReference type="Proteomes" id="UP001501594"/>
    </source>
</evidence>
<dbReference type="InterPro" id="IPR013685">
    <property type="entry name" value="POTRA_FtsQ_type"/>
</dbReference>
<dbReference type="PANTHER" id="PTHR37820">
    <property type="entry name" value="CELL DIVISION PROTEIN DIVIB"/>
    <property type="match status" value="1"/>
</dbReference>
<feature type="compositionally biased region" description="Basic and acidic residues" evidence="8">
    <location>
        <begin position="50"/>
        <end position="68"/>
    </location>
</feature>
<feature type="compositionally biased region" description="Pro residues" evidence="8">
    <location>
        <begin position="14"/>
        <end position="25"/>
    </location>
</feature>
<evidence type="ECO:0000256" key="4">
    <source>
        <dbReference type="ARBA" id="ARBA00022692"/>
    </source>
</evidence>
<dbReference type="InterPro" id="IPR034746">
    <property type="entry name" value="POTRA"/>
</dbReference>
<comment type="subcellular location">
    <subcellularLocation>
        <location evidence="1">Membrane</location>
    </subcellularLocation>
</comment>
<dbReference type="RefSeq" id="WP_344793165.1">
    <property type="nucleotide sequence ID" value="NZ_BAABAU010000001.1"/>
</dbReference>
<evidence type="ECO:0000259" key="10">
    <source>
        <dbReference type="PROSITE" id="PS51779"/>
    </source>
</evidence>
<comment type="caution">
    <text evidence="11">The sequence shown here is derived from an EMBL/GenBank/DDBJ whole genome shotgun (WGS) entry which is preliminary data.</text>
</comment>
<evidence type="ECO:0000256" key="5">
    <source>
        <dbReference type="ARBA" id="ARBA00022989"/>
    </source>
</evidence>
<keyword evidence="7" id="KW-0131">Cell cycle</keyword>
<keyword evidence="6 9" id="KW-0472">Membrane</keyword>
<keyword evidence="4 9" id="KW-0812">Transmembrane</keyword>
<sequence length="343" mass="36579">MKRPEGFDRTPVRRPAPPAATPPAATPSASTTPRDPAQPVAAAPTTTITGERERDRGSDGGARAHDPAFLDAPDTSAAEARERARAARRLARRAAAARRAVERTEVRRFTRRSRHRRAAWITAAAVVVALVGAVTISVFSPLLSLETVKVEGTSRVDKAAVQASLDQQLGKPLALVDFGAVKRDLSDFPLIESYVTETMPPHTLVVRITERQPIASVKVGKTFELVDPAGVVIATSTKQAAGYPVVDLKGGSLDGRVYRSTAEVLLSLPAQLRSTVKAVQASTADDVTLTLSTGEQVVWGSADASDRKAQLLAGLIRDHKARNPKQAVVYDVSAPDNGIIRTR</sequence>
<feature type="region of interest" description="Disordered" evidence="8">
    <location>
        <begin position="1"/>
        <end position="78"/>
    </location>
</feature>
<name>A0ABP8DX89_9MICO</name>
<evidence type="ECO:0000256" key="1">
    <source>
        <dbReference type="ARBA" id="ARBA00004370"/>
    </source>
</evidence>
<evidence type="ECO:0000256" key="7">
    <source>
        <dbReference type="ARBA" id="ARBA00023306"/>
    </source>
</evidence>
<protein>
    <recommendedName>
        <fullName evidence="10">POTRA domain-containing protein</fullName>
    </recommendedName>
</protein>
<evidence type="ECO:0000256" key="2">
    <source>
        <dbReference type="ARBA" id="ARBA00022475"/>
    </source>
</evidence>
<evidence type="ECO:0000313" key="11">
    <source>
        <dbReference type="EMBL" id="GAA4264575.1"/>
    </source>
</evidence>
<dbReference type="EMBL" id="BAABAU010000001">
    <property type="protein sequence ID" value="GAA4264575.1"/>
    <property type="molecule type" value="Genomic_DNA"/>
</dbReference>
<keyword evidence="3" id="KW-0132">Cell division</keyword>
<proteinExistence type="predicted"/>
<dbReference type="InterPro" id="IPR005548">
    <property type="entry name" value="Cell_div_FtsQ/DivIB_C"/>
</dbReference>
<dbReference type="PROSITE" id="PS51779">
    <property type="entry name" value="POTRA"/>
    <property type="match status" value="1"/>
</dbReference>
<dbReference type="InterPro" id="IPR050487">
    <property type="entry name" value="FtsQ_DivIB"/>
</dbReference>
<evidence type="ECO:0000256" key="9">
    <source>
        <dbReference type="SAM" id="Phobius"/>
    </source>
</evidence>
<feature type="compositionally biased region" description="Low complexity" evidence="8">
    <location>
        <begin position="26"/>
        <end position="49"/>
    </location>
</feature>
<feature type="domain" description="POTRA" evidence="10">
    <location>
        <begin position="143"/>
        <end position="211"/>
    </location>
</feature>
<evidence type="ECO:0000256" key="3">
    <source>
        <dbReference type="ARBA" id="ARBA00022618"/>
    </source>
</evidence>
<feature type="transmembrane region" description="Helical" evidence="9">
    <location>
        <begin position="118"/>
        <end position="139"/>
    </location>
</feature>
<dbReference type="Pfam" id="PF08478">
    <property type="entry name" value="POTRA_1"/>
    <property type="match status" value="1"/>
</dbReference>
<dbReference type="PANTHER" id="PTHR37820:SF1">
    <property type="entry name" value="CELL DIVISION PROTEIN FTSQ"/>
    <property type="match status" value="1"/>
</dbReference>
<dbReference type="Proteomes" id="UP001501594">
    <property type="component" value="Unassembled WGS sequence"/>
</dbReference>
<evidence type="ECO:0000256" key="6">
    <source>
        <dbReference type="ARBA" id="ARBA00023136"/>
    </source>
</evidence>
<dbReference type="Gene3D" id="3.10.20.310">
    <property type="entry name" value="membrane protein fhac"/>
    <property type="match status" value="1"/>
</dbReference>
<accession>A0ABP8DX89</accession>
<organism evidence="11 12">
    <name type="scientific">Frondihabitans peucedani</name>
    <dbReference type="NCBI Taxonomy" id="598626"/>
    <lineage>
        <taxon>Bacteria</taxon>
        <taxon>Bacillati</taxon>
        <taxon>Actinomycetota</taxon>
        <taxon>Actinomycetes</taxon>
        <taxon>Micrococcales</taxon>
        <taxon>Microbacteriaceae</taxon>
        <taxon>Frondihabitans</taxon>
    </lineage>
</organism>
<dbReference type="Pfam" id="PF03799">
    <property type="entry name" value="FtsQ_DivIB_C"/>
    <property type="match status" value="1"/>
</dbReference>
<gene>
    <name evidence="11" type="ORF">GCM10022256_01870</name>
</gene>
<feature type="compositionally biased region" description="Basic and acidic residues" evidence="8">
    <location>
        <begin position="1"/>
        <end position="11"/>
    </location>
</feature>
<keyword evidence="2" id="KW-1003">Cell membrane</keyword>
<keyword evidence="12" id="KW-1185">Reference proteome</keyword>
<keyword evidence="5 9" id="KW-1133">Transmembrane helix</keyword>